<keyword evidence="4" id="KW-0235">DNA replication</keyword>
<dbReference type="NCBIfam" id="TIGR00619">
    <property type="entry name" value="sbcd"/>
    <property type="match status" value="1"/>
</dbReference>
<evidence type="ECO:0000313" key="6">
    <source>
        <dbReference type="EMBL" id="REI40673.1"/>
    </source>
</evidence>
<dbReference type="InterPro" id="IPR004843">
    <property type="entry name" value="Calcineurin-like_PHP"/>
</dbReference>
<dbReference type="Gene3D" id="3.60.21.10">
    <property type="match status" value="1"/>
</dbReference>
<protein>
    <recommendedName>
        <fullName evidence="4">Nuclease SbcCD subunit D</fullName>
    </recommendedName>
</protein>
<keyword evidence="4" id="KW-0233">DNA recombination</keyword>
<dbReference type="InterPro" id="IPR004593">
    <property type="entry name" value="SbcD"/>
</dbReference>
<evidence type="ECO:0000256" key="2">
    <source>
        <dbReference type="ARBA" id="ARBA00022801"/>
    </source>
</evidence>
<sequence>MLFYFFIGIIILIMDVRGGKMKIMHLGDLHIGKKVNGYSMIENQRDIFEQIYSVISKKNIETVLIAGDIYDRSVPSEESIQLLDDFLSHLINILSVNVIAISGNHDSPARLDFSRGILAKQGLHILGEYKKLVNKISINNFDFYLMPFVTPAVIRKKFETIIEERELVISTYDDTMKFITGEAVKNLNSDRVNIAIYHGFVIGSGDDEKEIEREESVKPLAIGGKESVAEKYFLDFDYTALGHLHGNRKVKSERVRYSGSPIKYSFSEKNQKKSLTIIDIEKDKFDLEQVEIKDKYPMIELRGTFSEIMEADVDRDAYLKITLTESVLDAMNKLRSRYSQVMELGIEIPATDSIDKDHSSKEIHKIPADQLFADLAGSVGIKIDEEEMKQLRDVINEIKEVAH</sequence>
<dbReference type="EMBL" id="QUAJ01000017">
    <property type="protein sequence ID" value="REI40673.1"/>
    <property type="molecule type" value="Genomic_DNA"/>
</dbReference>
<dbReference type="Proteomes" id="UP000263486">
    <property type="component" value="Unassembled WGS sequence"/>
</dbReference>
<evidence type="ECO:0000256" key="3">
    <source>
        <dbReference type="ARBA" id="ARBA00022839"/>
    </source>
</evidence>
<keyword evidence="2 4" id="KW-0378">Hydrolase</keyword>
<comment type="caution">
    <text evidence="6">The sequence shown here is derived from an EMBL/GenBank/DDBJ whole genome shotgun (WGS) entry which is preliminary data.</text>
</comment>
<evidence type="ECO:0000313" key="7">
    <source>
        <dbReference type="Proteomes" id="UP000263486"/>
    </source>
</evidence>
<comment type="function">
    <text evidence="4">SbcCD cleaves DNA hairpin structures. These structures can inhibit DNA replication and are intermediates in certain DNA recombination reactions. The complex acts as a 3'-&gt;5' double strand exonuclease that can open hairpins. It also has a 5' single-strand endonuclease activity.</text>
</comment>
<dbReference type="CDD" id="cd00840">
    <property type="entry name" value="MPP_Mre11_N"/>
    <property type="match status" value="1"/>
</dbReference>
<dbReference type="Pfam" id="PF00149">
    <property type="entry name" value="Metallophos"/>
    <property type="match status" value="1"/>
</dbReference>
<keyword evidence="3 4" id="KW-0269">Exonuclease</keyword>
<reference evidence="6 7" key="1">
    <citation type="submission" date="2018-08" db="EMBL/GenBank/DDBJ databases">
        <title>Draft genome sequence of Psychrilyobacter sp. strain SD5 isolated from Black Sea water.</title>
        <authorList>
            <person name="Yadav S."/>
            <person name="Villanueva L."/>
            <person name="Damste J.S.S."/>
        </authorList>
    </citation>
    <scope>NUCLEOTIDE SEQUENCE [LARGE SCALE GENOMIC DNA]</scope>
    <source>
        <strain evidence="6 7">SD5</strain>
    </source>
</reference>
<proteinExistence type="inferred from homology"/>
<keyword evidence="4" id="KW-0255">Endonuclease</keyword>
<dbReference type="PANTHER" id="PTHR30337:SF0">
    <property type="entry name" value="NUCLEASE SBCCD SUBUNIT D"/>
    <property type="match status" value="1"/>
</dbReference>
<dbReference type="GO" id="GO:0004527">
    <property type="term" value="F:exonuclease activity"/>
    <property type="evidence" value="ECO:0007669"/>
    <property type="project" value="UniProtKB-KW"/>
</dbReference>
<feature type="domain" description="Calcineurin-like phosphoesterase" evidence="5">
    <location>
        <begin position="21"/>
        <end position="146"/>
    </location>
</feature>
<evidence type="ECO:0000259" key="5">
    <source>
        <dbReference type="Pfam" id="PF00149"/>
    </source>
</evidence>
<organism evidence="6 7">
    <name type="scientific">Psychrilyobacter piezotolerans</name>
    <dbReference type="NCBI Taxonomy" id="2293438"/>
    <lineage>
        <taxon>Bacteria</taxon>
        <taxon>Fusobacteriati</taxon>
        <taxon>Fusobacteriota</taxon>
        <taxon>Fusobacteriia</taxon>
        <taxon>Fusobacteriales</taxon>
        <taxon>Fusobacteriaceae</taxon>
        <taxon>Psychrilyobacter</taxon>
    </lineage>
</organism>
<evidence type="ECO:0000256" key="4">
    <source>
        <dbReference type="RuleBase" id="RU363069"/>
    </source>
</evidence>
<accession>A0ABX9KFR8</accession>
<dbReference type="InterPro" id="IPR041796">
    <property type="entry name" value="Mre11_N"/>
</dbReference>
<name>A0ABX9KFR8_9FUSO</name>
<dbReference type="SUPFAM" id="SSF56300">
    <property type="entry name" value="Metallo-dependent phosphatases"/>
    <property type="match status" value="1"/>
</dbReference>
<comment type="similarity">
    <text evidence="4">Belongs to the SbcD family.</text>
</comment>
<evidence type="ECO:0000256" key="1">
    <source>
        <dbReference type="ARBA" id="ARBA00022722"/>
    </source>
</evidence>
<keyword evidence="1 4" id="KW-0540">Nuclease</keyword>
<keyword evidence="7" id="KW-1185">Reference proteome</keyword>
<dbReference type="InterPro" id="IPR029052">
    <property type="entry name" value="Metallo-depent_PP-like"/>
</dbReference>
<gene>
    <name evidence="4 6" type="primary">sbcD</name>
    <name evidence="6" type="ORF">DYH56_10235</name>
</gene>
<dbReference type="InterPro" id="IPR050535">
    <property type="entry name" value="DNA_Repair-Maintenance_Comp"/>
</dbReference>
<dbReference type="PANTHER" id="PTHR30337">
    <property type="entry name" value="COMPONENT OF ATP-DEPENDENT DSDNA EXONUCLEASE"/>
    <property type="match status" value="1"/>
</dbReference>
<comment type="subunit">
    <text evidence="4">Heterodimer of SbcC and SbcD.</text>
</comment>